<protein>
    <submittedName>
        <fullName evidence="7">TM2 domain-containing protein</fullName>
    </submittedName>
</protein>
<dbReference type="PANTHER" id="PTHR21016:SF25">
    <property type="entry name" value="TM2 DOMAIN-CONTAINING PROTEIN DDB_G0277895-RELATED"/>
    <property type="match status" value="1"/>
</dbReference>
<evidence type="ECO:0000256" key="2">
    <source>
        <dbReference type="ARBA" id="ARBA00022692"/>
    </source>
</evidence>
<keyword evidence="3 5" id="KW-1133">Transmembrane helix</keyword>
<dbReference type="GO" id="GO:0016020">
    <property type="term" value="C:membrane"/>
    <property type="evidence" value="ECO:0007669"/>
    <property type="project" value="UniProtKB-SubCell"/>
</dbReference>
<dbReference type="AlphaFoldDB" id="A0A956NAW5"/>
<evidence type="ECO:0000256" key="3">
    <source>
        <dbReference type="ARBA" id="ARBA00022989"/>
    </source>
</evidence>
<dbReference type="InterPro" id="IPR007829">
    <property type="entry name" value="TM2"/>
</dbReference>
<reference evidence="7" key="2">
    <citation type="journal article" date="2021" name="Microbiome">
        <title>Successional dynamics and alternative stable states in a saline activated sludge microbial community over 9 years.</title>
        <authorList>
            <person name="Wang Y."/>
            <person name="Ye J."/>
            <person name="Ju F."/>
            <person name="Liu L."/>
            <person name="Boyd J.A."/>
            <person name="Deng Y."/>
            <person name="Parks D.H."/>
            <person name="Jiang X."/>
            <person name="Yin X."/>
            <person name="Woodcroft B.J."/>
            <person name="Tyson G.W."/>
            <person name="Hugenholtz P."/>
            <person name="Polz M.F."/>
            <person name="Zhang T."/>
        </authorList>
    </citation>
    <scope>NUCLEOTIDE SEQUENCE</scope>
    <source>
        <strain evidence="7">HKST-UBA02</strain>
    </source>
</reference>
<dbReference type="PANTHER" id="PTHR21016">
    <property type="entry name" value="BETA-AMYLOID BINDING PROTEIN-RELATED"/>
    <property type="match status" value="1"/>
</dbReference>
<keyword evidence="4 5" id="KW-0472">Membrane</keyword>
<evidence type="ECO:0000259" key="6">
    <source>
        <dbReference type="Pfam" id="PF05154"/>
    </source>
</evidence>
<comment type="subcellular location">
    <subcellularLocation>
        <location evidence="1">Membrane</location>
        <topology evidence="1">Multi-pass membrane protein</topology>
    </subcellularLocation>
</comment>
<evidence type="ECO:0000313" key="7">
    <source>
        <dbReference type="EMBL" id="MCA9755777.1"/>
    </source>
</evidence>
<evidence type="ECO:0000313" key="8">
    <source>
        <dbReference type="Proteomes" id="UP000739538"/>
    </source>
</evidence>
<dbReference type="EMBL" id="JAGQHS010000032">
    <property type="protein sequence ID" value="MCA9755777.1"/>
    <property type="molecule type" value="Genomic_DNA"/>
</dbReference>
<organism evidence="7 8">
    <name type="scientific">Eiseniibacteriota bacterium</name>
    <dbReference type="NCBI Taxonomy" id="2212470"/>
    <lineage>
        <taxon>Bacteria</taxon>
        <taxon>Candidatus Eiseniibacteriota</taxon>
    </lineage>
</organism>
<name>A0A956NAW5_UNCEI</name>
<reference evidence="7" key="1">
    <citation type="submission" date="2020-04" db="EMBL/GenBank/DDBJ databases">
        <authorList>
            <person name="Zhang T."/>
        </authorList>
    </citation>
    <scope>NUCLEOTIDE SEQUENCE</scope>
    <source>
        <strain evidence="7">HKST-UBA02</strain>
    </source>
</reference>
<evidence type="ECO:0000256" key="5">
    <source>
        <dbReference type="SAM" id="Phobius"/>
    </source>
</evidence>
<feature type="transmembrane region" description="Helical" evidence="5">
    <location>
        <begin position="41"/>
        <end position="66"/>
    </location>
</feature>
<evidence type="ECO:0000256" key="4">
    <source>
        <dbReference type="ARBA" id="ARBA00023136"/>
    </source>
</evidence>
<gene>
    <name evidence="7" type="ORF">KDA27_08250</name>
</gene>
<dbReference type="Pfam" id="PF05154">
    <property type="entry name" value="TM2"/>
    <property type="match status" value="1"/>
</dbReference>
<accession>A0A956NAW5</accession>
<comment type="caution">
    <text evidence="7">The sequence shown here is derived from an EMBL/GenBank/DDBJ whole genome shotgun (WGS) entry which is preliminary data.</text>
</comment>
<dbReference type="InterPro" id="IPR050932">
    <property type="entry name" value="TM2D1-3-like"/>
</dbReference>
<feature type="domain" description="TM2" evidence="6">
    <location>
        <begin position="12"/>
        <end position="59"/>
    </location>
</feature>
<proteinExistence type="predicted"/>
<sequence>MLYESMLERPVRKRSTALLLCLFLGAFGTHRFYVGKTGSGRLYLFTGGLLMLGVIADLVLLALGLFEDHTGTPLE</sequence>
<keyword evidence="2 5" id="KW-0812">Transmembrane</keyword>
<dbReference type="Proteomes" id="UP000739538">
    <property type="component" value="Unassembled WGS sequence"/>
</dbReference>
<evidence type="ECO:0000256" key="1">
    <source>
        <dbReference type="ARBA" id="ARBA00004141"/>
    </source>
</evidence>